<evidence type="ECO:0000313" key="3">
    <source>
        <dbReference type="Proteomes" id="UP000237846"/>
    </source>
</evidence>
<organism evidence="2 3">
    <name type="scientific">Allonocardiopsis opalescens</name>
    <dbReference type="NCBI Taxonomy" id="1144618"/>
    <lineage>
        <taxon>Bacteria</taxon>
        <taxon>Bacillati</taxon>
        <taxon>Actinomycetota</taxon>
        <taxon>Actinomycetes</taxon>
        <taxon>Streptosporangiales</taxon>
        <taxon>Allonocardiopsis</taxon>
    </lineage>
</organism>
<keyword evidence="3" id="KW-1185">Reference proteome</keyword>
<feature type="transmembrane region" description="Helical" evidence="1">
    <location>
        <begin position="146"/>
        <end position="179"/>
    </location>
</feature>
<keyword evidence="1" id="KW-0812">Transmembrane</keyword>
<feature type="transmembrane region" description="Helical" evidence="1">
    <location>
        <begin position="96"/>
        <end position="119"/>
    </location>
</feature>
<dbReference type="RefSeq" id="WP_106250804.1">
    <property type="nucleotide sequence ID" value="NZ_PVZC01000008.1"/>
</dbReference>
<keyword evidence="1" id="KW-1133">Transmembrane helix</keyword>
<proteinExistence type="predicted"/>
<feature type="transmembrane region" description="Helical" evidence="1">
    <location>
        <begin position="66"/>
        <end position="84"/>
    </location>
</feature>
<comment type="caution">
    <text evidence="2">The sequence shown here is derived from an EMBL/GenBank/DDBJ whole genome shotgun (WGS) entry which is preliminary data.</text>
</comment>
<accession>A0A2T0PX62</accession>
<dbReference type="AlphaFoldDB" id="A0A2T0PX62"/>
<gene>
    <name evidence="2" type="ORF">CLV72_108136</name>
</gene>
<evidence type="ECO:0000256" key="1">
    <source>
        <dbReference type="SAM" id="Phobius"/>
    </source>
</evidence>
<keyword evidence="1" id="KW-0472">Membrane</keyword>
<dbReference type="EMBL" id="PVZC01000008">
    <property type="protein sequence ID" value="PRX96130.1"/>
    <property type="molecule type" value="Genomic_DNA"/>
</dbReference>
<protein>
    <submittedName>
        <fullName evidence="2">Uncharacterized protein DUF624</fullName>
    </submittedName>
</protein>
<dbReference type="Proteomes" id="UP000237846">
    <property type="component" value="Unassembled WGS sequence"/>
</dbReference>
<name>A0A2T0PX62_9ACTN</name>
<evidence type="ECO:0000313" key="2">
    <source>
        <dbReference type="EMBL" id="PRX96130.1"/>
    </source>
</evidence>
<reference evidence="2 3" key="1">
    <citation type="submission" date="2018-03" db="EMBL/GenBank/DDBJ databases">
        <title>Genomic Encyclopedia of Archaeal and Bacterial Type Strains, Phase II (KMG-II): from individual species to whole genera.</title>
        <authorList>
            <person name="Goeker M."/>
        </authorList>
    </citation>
    <scope>NUCLEOTIDE SEQUENCE [LARGE SCALE GENOMIC DNA]</scope>
    <source>
        <strain evidence="2 3">DSM 45601</strain>
    </source>
</reference>
<sequence length="186" mass="18627">MRGRGFALFGECLFAGVLVVLAALPAVTLLPALAAGCAHVRAQVEQEGGTGTRAFWGRFRAAWPGSLPVSAAGAVIAAVLLADLAAVRAGLPGGRYVLAVCAAAAAFAAVTALRAAAAWRPGARWWELVRAAAVRGARTDLPGTLLLAAALAAAGAATWALWPLAVPMAGCLLLAAVAVERRAAVG</sequence>